<name>A0A6P7GSP1_DIAVI</name>
<keyword evidence="1" id="KW-0479">Metal-binding</keyword>
<proteinExistence type="predicted"/>
<dbReference type="Gene3D" id="4.10.60.10">
    <property type="entry name" value="Zinc finger, CCHC-type"/>
    <property type="match status" value="1"/>
</dbReference>
<dbReference type="RefSeq" id="XP_028148313.1">
    <property type="nucleotide sequence ID" value="XM_028292512.1"/>
</dbReference>
<dbReference type="InterPro" id="IPR036875">
    <property type="entry name" value="Znf_CCHC_sf"/>
</dbReference>
<keyword evidence="1" id="KW-0863">Zinc-finger</keyword>
<evidence type="ECO:0000256" key="2">
    <source>
        <dbReference type="SAM" id="MobiDB-lite"/>
    </source>
</evidence>
<accession>A0A6P7GSP1</accession>
<feature type="region of interest" description="Disordered" evidence="2">
    <location>
        <begin position="192"/>
        <end position="225"/>
    </location>
</feature>
<evidence type="ECO:0000259" key="3">
    <source>
        <dbReference type="PROSITE" id="PS50158"/>
    </source>
</evidence>
<gene>
    <name evidence="4" type="primary">LOC114341706</name>
</gene>
<keyword evidence="1" id="KW-0862">Zinc</keyword>
<sequence length="318" mass="36473">MHCKFSVEAVKRMNRKVVKQDGTKEYVPTKTFFVTFKASRLPQYICINHVRIPVEPYEQKVLLCFNCYRYGHLIKQCKSNVRCLKCKDGHETKDCRKNLVEKTCFYCSGEHYTNQIKECPEFDRQKSIKKLMTEQNLSYAEANTKTPKVTYAQVVVKNPGPTEILNNKYIADSNHNLNNNSHDLQLQSNIFPSSQMQPSGQKSSSVHSQHSAVSHKRPRLARSQEQDNTLNLHKKMISPIHLPSSSTAVFENQNYKSNLTLNQSHQETCVTVTENALVGLILSIIGILKQQNKFEIQESTLLSIIQDKFNAISDDELF</sequence>
<dbReference type="GO" id="GO:0008270">
    <property type="term" value="F:zinc ion binding"/>
    <property type="evidence" value="ECO:0007669"/>
    <property type="project" value="UniProtKB-KW"/>
</dbReference>
<dbReference type="AlphaFoldDB" id="A0A6P7GSP1"/>
<feature type="compositionally biased region" description="Low complexity" evidence="2">
    <location>
        <begin position="199"/>
        <end position="212"/>
    </location>
</feature>
<evidence type="ECO:0000256" key="1">
    <source>
        <dbReference type="PROSITE-ProRule" id="PRU00047"/>
    </source>
</evidence>
<protein>
    <submittedName>
        <fullName evidence="4">Uncharacterized protein LOC114341706</fullName>
    </submittedName>
</protein>
<dbReference type="InParanoid" id="A0A6P7GSP1"/>
<evidence type="ECO:0000313" key="4">
    <source>
        <dbReference type="RefSeq" id="XP_028148313.1"/>
    </source>
</evidence>
<reference evidence="4" key="1">
    <citation type="submission" date="2025-08" db="UniProtKB">
        <authorList>
            <consortium name="RefSeq"/>
        </authorList>
    </citation>
    <scope>IDENTIFICATION</scope>
    <source>
        <tissue evidence="4">Whole insect</tissue>
    </source>
</reference>
<dbReference type="SUPFAM" id="SSF57756">
    <property type="entry name" value="Retrovirus zinc finger-like domains"/>
    <property type="match status" value="1"/>
</dbReference>
<dbReference type="GO" id="GO:0003676">
    <property type="term" value="F:nucleic acid binding"/>
    <property type="evidence" value="ECO:0007669"/>
    <property type="project" value="InterPro"/>
</dbReference>
<dbReference type="InterPro" id="IPR001878">
    <property type="entry name" value="Znf_CCHC"/>
</dbReference>
<feature type="domain" description="CCHC-type" evidence="3">
    <location>
        <begin position="64"/>
        <end position="79"/>
    </location>
</feature>
<organism evidence="4">
    <name type="scientific">Diabrotica virgifera virgifera</name>
    <name type="common">western corn rootworm</name>
    <dbReference type="NCBI Taxonomy" id="50390"/>
    <lineage>
        <taxon>Eukaryota</taxon>
        <taxon>Metazoa</taxon>
        <taxon>Ecdysozoa</taxon>
        <taxon>Arthropoda</taxon>
        <taxon>Hexapoda</taxon>
        <taxon>Insecta</taxon>
        <taxon>Pterygota</taxon>
        <taxon>Neoptera</taxon>
        <taxon>Endopterygota</taxon>
        <taxon>Coleoptera</taxon>
        <taxon>Polyphaga</taxon>
        <taxon>Cucujiformia</taxon>
        <taxon>Chrysomeloidea</taxon>
        <taxon>Chrysomelidae</taxon>
        <taxon>Galerucinae</taxon>
        <taxon>Diabroticina</taxon>
        <taxon>Diabroticites</taxon>
        <taxon>Diabrotica</taxon>
    </lineage>
</organism>
<dbReference type="PROSITE" id="PS50158">
    <property type="entry name" value="ZF_CCHC"/>
    <property type="match status" value="1"/>
</dbReference>